<sequence>MSRDVLIVLLNGPLGVGKSTLGEVLGEAIEGSVTLDGDWLTACNPPPADETSYLHETIALLVKHHLANGYSCFVINHYWSTPAQIADLAERLHAFTSNLLFHCFRLTLPVEENLRRIGIRRASRAVDEAEFEDQHFREEAALFARADGVELGVPFDASAPPDVLCHRLLAMLGISGANENGPLSTGS</sequence>
<accession>A0A328AGW9</accession>
<evidence type="ECO:0000313" key="1">
    <source>
        <dbReference type="EMBL" id="RAK52684.1"/>
    </source>
</evidence>
<proteinExistence type="predicted"/>
<dbReference type="EMBL" id="QFYR01000002">
    <property type="protein sequence ID" value="RAK52684.1"/>
    <property type="molecule type" value="Genomic_DNA"/>
</dbReference>
<organism evidence="1 2">
    <name type="scientific">Phenylobacterium deserti</name>
    <dbReference type="NCBI Taxonomy" id="1914756"/>
    <lineage>
        <taxon>Bacteria</taxon>
        <taxon>Pseudomonadati</taxon>
        <taxon>Pseudomonadota</taxon>
        <taxon>Alphaproteobacteria</taxon>
        <taxon>Caulobacterales</taxon>
        <taxon>Caulobacteraceae</taxon>
        <taxon>Phenylobacterium</taxon>
    </lineage>
</organism>
<evidence type="ECO:0008006" key="3">
    <source>
        <dbReference type="Google" id="ProtNLM"/>
    </source>
</evidence>
<dbReference type="NCBIfam" id="NF038208">
    <property type="entry name" value="garosamine_AAA"/>
    <property type="match status" value="1"/>
</dbReference>
<keyword evidence="2" id="KW-1185">Reference proteome</keyword>
<name>A0A328AGW9_9CAUL</name>
<reference evidence="2" key="1">
    <citation type="submission" date="2018-05" db="EMBL/GenBank/DDBJ databases">
        <authorList>
            <person name="Li X."/>
        </authorList>
    </citation>
    <scope>NUCLEOTIDE SEQUENCE [LARGE SCALE GENOMIC DNA]</scope>
    <source>
        <strain evidence="2">YIM 73061</strain>
    </source>
</reference>
<dbReference type="Proteomes" id="UP000249725">
    <property type="component" value="Unassembled WGS sequence"/>
</dbReference>
<dbReference type="AlphaFoldDB" id="A0A328AGW9"/>
<dbReference type="SUPFAM" id="SSF52540">
    <property type="entry name" value="P-loop containing nucleoside triphosphate hydrolases"/>
    <property type="match status" value="1"/>
</dbReference>
<dbReference type="Gene3D" id="3.40.50.300">
    <property type="entry name" value="P-loop containing nucleotide triphosphate hydrolases"/>
    <property type="match status" value="1"/>
</dbReference>
<protein>
    <recommendedName>
        <fullName evidence="3">Shikimate kinase</fullName>
    </recommendedName>
</protein>
<gene>
    <name evidence="1" type="ORF">DJ018_10830</name>
</gene>
<comment type="caution">
    <text evidence="1">The sequence shown here is derived from an EMBL/GenBank/DDBJ whole genome shotgun (WGS) entry which is preliminary data.</text>
</comment>
<dbReference type="InterPro" id="IPR027417">
    <property type="entry name" value="P-loop_NTPase"/>
</dbReference>
<evidence type="ECO:0000313" key="2">
    <source>
        <dbReference type="Proteomes" id="UP000249725"/>
    </source>
</evidence>